<organism evidence="2 3">
    <name type="scientific">Cyberlindnera jadinii (strain ATCC 18201 / CBS 1600 / BCRC 20928 / JCM 3617 / NBRC 0987 / NRRL Y-1542)</name>
    <name type="common">Torula yeast</name>
    <name type="synonym">Candida utilis</name>
    <dbReference type="NCBI Taxonomy" id="983966"/>
    <lineage>
        <taxon>Eukaryota</taxon>
        <taxon>Fungi</taxon>
        <taxon>Dikarya</taxon>
        <taxon>Ascomycota</taxon>
        <taxon>Saccharomycotina</taxon>
        <taxon>Saccharomycetes</taxon>
        <taxon>Phaffomycetales</taxon>
        <taxon>Phaffomycetaceae</taxon>
        <taxon>Cyberlindnera</taxon>
    </lineage>
</organism>
<keyword evidence="3" id="KW-1185">Reference proteome</keyword>
<reference evidence="2 3" key="1">
    <citation type="journal article" date="2016" name="Proc. Natl. Acad. Sci. U.S.A.">
        <title>Comparative genomics of biotechnologically important yeasts.</title>
        <authorList>
            <person name="Riley R."/>
            <person name="Haridas S."/>
            <person name="Wolfe K.H."/>
            <person name="Lopes M.R."/>
            <person name="Hittinger C.T."/>
            <person name="Goeker M."/>
            <person name="Salamov A.A."/>
            <person name="Wisecaver J.H."/>
            <person name="Long T.M."/>
            <person name="Calvey C.H."/>
            <person name="Aerts A.L."/>
            <person name="Barry K.W."/>
            <person name="Choi C."/>
            <person name="Clum A."/>
            <person name="Coughlan A.Y."/>
            <person name="Deshpande S."/>
            <person name="Douglass A.P."/>
            <person name="Hanson S.J."/>
            <person name="Klenk H.-P."/>
            <person name="LaButti K.M."/>
            <person name="Lapidus A."/>
            <person name="Lindquist E.A."/>
            <person name="Lipzen A.M."/>
            <person name="Meier-Kolthoff J.P."/>
            <person name="Ohm R.A."/>
            <person name="Otillar R.P."/>
            <person name="Pangilinan J.L."/>
            <person name="Peng Y."/>
            <person name="Rokas A."/>
            <person name="Rosa C.A."/>
            <person name="Scheuner C."/>
            <person name="Sibirny A.A."/>
            <person name="Slot J.C."/>
            <person name="Stielow J.B."/>
            <person name="Sun H."/>
            <person name="Kurtzman C.P."/>
            <person name="Blackwell M."/>
            <person name="Grigoriev I.V."/>
            <person name="Jeffries T.W."/>
        </authorList>
    </citation>
    <scope>NUCLEOTIDE SEQUENCE [LARGE SCALE GENOMIC DNA]</scope>
    <source>
        <strain evidence="3">ATCC 18201 / CBS 1600 / BCRC 20928 / JCM 3617 / NBRC 0987 / NRRL Y-1542</strain>
    </source>
</reference>
<evidence type="ECO:0000313" key="3">
    <source>
        <dbReference type="Proteomes" id="UP000094389"/>
    </source>
</evidence>
<evidence type="ECO:0000313" key="2">
    <source>
        <dbReference type="EMBL" id="ODV72933.1"/>
    </source>
</evidence>
<dbReference type="GeneID" id="30992419"/>
<sequence>MMMVVMMVMMSHCHIFVSLTLLIVRDCIVGIDTQIEGKLDWFLYTLFSNVGVNFNWSYHPLGHNHGHFGGAYSSDGEASVRHFGAVIVMGFFAEHSPNHQADRQKIIRRALQCYECA</sequence>
<feature type="chain" id="PRO_5009162583" description="Secreted protein" evidence="1">
    <location>
        <begin position="31"/>
        <end position="117"/>
    </location>
</feature>
<dbReference type="RefSeq" id="XP_020069972.1">
    <property type="nucleotide sequence ID" value="XM_020218023.1"/>
</dbReference>
<gene>
    <name evidence="2" type="ORF">CYBJADRAFT_93982</name>
</gene>
<accession>A0A1E4S0B0</accession>
<feature type="signal peptide" evidence="1">
    <location>
        <begin position="1"/>
        <end position="30"/>
    </location>
</feature>
<name>A0A1E4S0B0_CYBJN</name>
<protein>
    <recommendedName>
        <fullName evidence="4">Secreted protein</fullName>
    </recommendedName>
</protein>
<proteinExistence type="predicted"/>
<evidence type="ECO:0008006" key="4">
    <source>
        <dbReference type="Google" id="ProtNLM"/>
    </source>
</evidence>
<dbReference type="AlphaFoldDB" id="A0A1E4S0B0"/>
<dbReference type="EMBL" id="KV453932">
    <property type="protein sequence ID" value="ODV72933.1"/>
    <property type="molecule type" value="Genomic_DNA"/>
</dbReference>
<dbReference type="Proteomes" id="UP000094389">
    <property type="component" value="Unassembled WGS sequence"/>
</dbReference>
<keyword evidence="1" id="KW-0732">Signal</keyword>
<evidence type="ECO:0000256" key="1">
    <source>
        <dbReference type="SAM" id="SignalP"/>
    </source>
</evidence>